<evidence type="ECO:0000256" key="1">
    <source>
        <dbReference type="ARBA" id="ARBA00004448"/>
    </source>
</evidence>
<keyword evidence="4" id="KW-0999">Mitochondrion inner membrane</keyword>
<dbReference type="PANTHER" id="PTHR12428">
    <property type="entry name" value="OXA1"/>
    <property type="match status" value="1"/>
</dbReference>
<feature type="transmembrane region" description="Helical" evidence="11">
    <location>
        <begin position="323"/>
        <end position="348"/>
    </location>
</feature>
<comment type="subcellular location">
    <subcellularLocation>
        <location evidence="9">Membrane</location>
        <topology evidence="9">Multi-pass membrane protein</topology>
    </subcellularLocation>
    <subcellularLocation>
        <location evidence="1">Mitochondrion inner membrane</location>
        <topology evidence="1">Multi-pass membrane protein</topology>
    </subcellularLocation>
</comment>
<evidence type="ECO:0000256" key="10">
    <source>
        <dbReference type="SAM" id="MobiDB-lite"/>
    </source>
</evidence>
<dbReference type="NCBIfam" id="TIGR03592">
    <property type="entry name" value="yidC_oxa1_cterm"/>
    <property type="match status" value="1"/>
</dbReference>
<evidence type="ECO:0000256" key="3">
    <source>
        <dbReference type="ARBA" id="ARBA00022692"/>
    </source>
</evidence>
<dbReference type="InterPro" id="IPR001708">
    <property type="entry name" value="YidC/ALB3/OXA1/COX18"/>
</dbReference>
<protein>
    <recommendedName>
        <fullName evidence="12">Membrane insertase YidC/Oxa/ALB C-terminal domain-containing protein</fullName>
    </recommendedName>
</protein>
<comment type="similarity">
    <text evidence="2 9">Belongs to the OXA1/ALB3/YidC family.</text>
</comment>
<keyword evidence="14" id="KW-1185">Reference proteome</keyword>
<keyword evidence="3 9" id="KW-0812">Transmembrane</keyword>
<evidence type="ECO:0000256" key="5">
    <source>
        <dbReference type="ARBA" id="ARBA00022946"/>
    </source>
</evidence>
<sequence length="502" mass="55619">MATVVTCKPGTGTLRIKTLTNILSCLKSERIVKYEPKRYHHVASDTWRNYARRWQQRRSFIMCSRGNQRGLLGIAVARAVSTDAVHEDPISKVSESGGTTVGSVVSDGPRLSEGPTQSSVVREGAPSASSAGSVPEPPPVPEEVMTSSVSDTVPPLGSIPEPPAVPPVVEELIETLPLSGELPFEKLGLGGWSPVGIVQNCMEYLHIGCDLPWWASIAIGTVVVRILIFPLVILAQRNAAKMSINLPQLQILQLKMTEARQSGNQLEAARYAQELVLFMKEKKLNPFKNILVPLAQAPLFISFFMGLRGMTNVPVESMRTGGLFWFTDLTVVDQYYILPVITSATMWLTIELGADSTKLSQANMQTMKYVLRAMPVCILPFTINFPGAILVYWASSNFVSLLQVGFLRIPAVRDFFKIEKMVTHTPDSLPVKPKGFMEGIRESWTNMKITKEMEERQRLDELQFQRAGRGPVQKTYKYDPTQPRKVSSTGKDAAIAAKKRDR</sequence>
<dbReference type="InterPro" id="IPR028055">
    <property type="entry name" value="YidC/Oxa/ALB_C"/>
</dbReference>
<keyword evidence="6 11" id="KW-1133">Transmembrane helix</keyword>
<keyword evidence="8 11" id="KW-0472">Membrane</keyword>
<evidence type="ECO:0000256" key="6">
    <source>
        <dbReference type="ARBA" id="ARBA00022989"/>
    </source>
</evidence>
<dbReference type="Proteomes" id="UP000502823">
    <property type="component" value="Unassembled WGS sequence"/>
</dbReference>
<dbReference type="OrthoDB" id="2148490at2759"/>
<evidence type="ECO:0000259" key="12">
    <source>
        <dbReference type="Pfam" id="PF02096"/>
    </source>
</evidence>
<feature type="compositionally biased region" description="Low complexity" evidence="10">
    <location>
        <begin position="93"/>
        <end position="108"/>
    </location>
</feature>
<reference evidence="14" key="1">
    <citation type="submission" date="2020-01" db="EMBL/GenBank/DDBJ databases">
        <title>Draft genome sequence of the Termite Coptotermes fromosanus.</title>
        <authorList>
            <person name="Itakura S."/>
            <person name="Yosikawa Y."/>
            <person name="Umezawa K."/>
        </authorList>
    </citation>
    <scope>NUCLEOTIDE SEQUENCE [LARGE SCALE GENOMIC DNA]</scope>
</reference>
<feature type="transmembrane region" description="Helical" evidence="11">
    <location>
        <begin position="211"/>
        <end position="235"/>
    </location>
</feature>
<feature type="region of interest" description="Disordered" evidence="10">
    <location>
        <begin position="461"/>
        <end position="502"/>
    </location>
</feature>
<gene>
    <name evidence="13" type="ORF">Cfor_05528</name>
</gene>
<evidence type="ECO:0000256" key="2">
    <source>
        <dbReference type="ARBA" id="ARBA00009877"/>
    </source>
</evidence>
<proteinExistence type="inferred from homology"/>
<evidence type="ECO:0000256" key="11">
    <source>
        <dbReference type="SAM" id="Phobius"/>
    </source>
</evidence>
<dbReference type="GO" id="GO:0032979">
    <property type="term" value="P:protein insertion into mitochondrial inner membrane from matrix"/>
    <property type="evidence" value="ECO:0007669"/>
    <property type="project" value="TreeGrafter"/>
</dbReference>
<dbReference type="Pfam" id="PF02096">
    <property type="entry name" value="60KD_IMP"/>
    <property type="match status" value="1"/>
</dbReference>
<dbReference type="GO" id="GO:0005743">
    <property type="term" value="C:mitochondrial inner membrane"/>
    <property type="evidence" value="ECO:0007669"/>
    <property type="project" value="UniProtKB-SubCell"/>
</dbReference>
<dbReference type="InParanoid" id="A0A6L2PKZ2"/>
<evidence type="ECO:0000256" key="9">
    <source>
        <dbReference type="RuleBase" id="RU003945"/>
    </source>
</evidence>
<keyword evidence="7" id="KW-0496">Mitochondrion</keyword>
<evidence type="ECO:0000313" key="13">
    <source>
        <dbReference type="EMBL" id="GFG33219.1"/>
    </source>
</evidence>
<feature type="compositionally biased region" description="Low complexity" evidence="10">
    <location>
        <begin position="123"/>
        <end position="134"/>
    </location>
</feature>
<accession>A0A6L2PKZ2</accession>
<dbReference type="FunCoup" id="A0A6L2PKZ2">
    <property type="interactions" value="1342"/>
</dbReference>
<evidence type="ECO:0000256" key="8">
    <source>
        <dbReference type="ARBA" id="ARBA00023136"/>
    </source>
</evidence>
<evidence type="ECO:0000256" key="4">
    <source>
        <dbReference type="ARBA" id="ARBA00022792"/>
    </source>
</evidence>
<dbReference type="AlphaFoldDB" id="A0A6L2PKZ2"/>
<dbReference type="EMBL" id="BLKM01000417">
    <property type="protein sequence ID" value="GFG33219.1"/>
    <property type="molecule type" value="Genomic_DNA"/>
</dbReference>
<evidence type="ECO:0000256" key="7">
    <source>
        <dbReference type="ARBA" id="ARBA00023128"/>
    </source>
</evidence>
<organism evidence="13 14">
    <name type="scientific">Coptotermes formosanus</name>
    <name type="common">Formosan subterranean termite</name>
    <dbReference type="NCBI Taxonomy" id="36987"/>
    <lineage>
        <taxon>Eukaryota</taxon>
        <taxon>Metazoa</taxon>
        <taxon>Ecdysozoa</taxon>
        <taxon>Arthropoda</taxon>
        <taxon>Hexapoda</taxon>
        <taxon>Insecta</taxon>
        <taxon>Pterygota</taxon>
        <taxon>Neoptera</taxon>
        <taxon>Polyneoptera</taxon>
        <taxon>Dictyoptera</taxon>
        <taxon>Blattodea</taxon>
        <taxon>Blattoidea</taxon>
        <taxon>Termitoidae</taxon>
        <taxon>Rhinotermitidae</taxon>
        <taxon>Coptotermes</taxon>
    </lineage>
</organism>
<dbReference type="PANTHER" id="PTHR12428:SF66">
    <property type="entry name" value="MITOCHONDRIAL INNER MEMBRANE PROTEIN OXA1L"/>
    <property type="match status" value="1"/>
</dbReference>
<feature type="region of interest" description="Disordered" evidence="10">
    <location>
        <begin position="89"/>
        <end position="161"/>
    </location>
</feature>
<feature type="transmembrane region" description="Helical" evidence="11">
    <location>
        <begin position="290"/>
        <end position="311"/>
    </location>
</feature>
<feature type="transmembrane region" description="Helical" evidence="11">
    <location>
        <begin position="369"/>
        <end position="394"/>
    </location>
</feature>
<dbReference type="CDD" id="cd20069">
    <property type="entry name" value="5TM_Oxa1-like"/>
    <property type="match status" value="1"/>
</dbReference>
<evidence type="ECO:0000313" key="14">
    <source>
        <dbReference type="Proteomes" id="UP000502823"/>
    </source>
</evidence>
<comment type="caution">
    <text evidence="13">The sequence shown here is derived from an EMBL/GenBank/DDBJ whole genome shotgun (WGS) entry which is preliminary data.</text>
</comment>
<name>A0A6L2PKZ2_COPFO</name>
<dbReference type="GO" id="GO:0032977">
    <property type="term" value="F:membrane insertase activity"/>
    <property type="evidence" value="ECO:0007669"/>
    <property type="project" value="InterPro"/>
</dbReference>
<keyword evidence="5" id="KW-0809">Transit peptide</keyword>
<feature type="domain" description="Membrane insertase YidC/Oxa/ALB C-terminal" evidence="12">
    <location>
        <begin position="213"/>
        <end position="404"/>
    </location>
</feature>